<name>A0A4R6VBH6_9PAST</name>
<keyword evidence="1" id="KW-0812">Transmembrane</keyword>
<keyword evidence="3" id="KW-1185">Reference proteome</keyword>
<dbReference type="EMBL" id="SNYQ01000004">
    <property type="protein sequence ID" value="TDQ57630.1"/>
    <property type="molecule type" value="Genomic_DNA"/>
</dbReference>
<organism evidence="2 3">
    <name type="scientific">Mesocricetibacter intestinalis</name>
    <dbReference type="NCBI Taxonomy" id="1521930"/>
    <lineage>
        <taxon>Bacteria</taxon>
        <taxon>Pseudomonadati</taxon>
        <taxon>Pseudomonadota</taxon>
        <taxon>Gammaproteobacteria</taxon>
        <taxon>Pasteurellales</taxon>
        <taxon>Pasteurellaceae</taxon>
        <taxon>Mesocricetibacter</taxon>
    </lineage>
</organism>
<reference evidence="2 3" key="1">
    <citation type="submission" date="2019-03" db="EMBL/GenBank/DDBJ databases">
        <title>Genomic Encyclopedia of Type Strains, Phase IV (KMG-IV): sequencing the most valuable type-strain genomes for metagenomic binning, comparative biology and taxonomic classification.</title>
        <authorList>
            <person name="Goeker M."/>
        </authorList>
    </citation>
    <scope>NUCLEOTIDE SEQUENCE [LARGE SCALE GENOMIC DNA]</scope>
    <source>
        <strain evidence="2 3">DSM 28403</strain>
    </source>
</reference>
<proteinExistence type="predicted"/>
<sequence>MKDRSFNTKINCFLRHRQGSVTIEFVFMLIILAVIFAFMADLVFVRSTLGKLDNASYSLVNVLRERQQLYEGDEAISANDPLNNSDFITFRRLAGKMLNNDSNSDVMIVLEQLTFTDVRPGRQPRPLYTRIGTDDSKCRPANPLNRLENLSPRSEINGERKIPLYQVTLCTETGSGLFRALLLKDASKLKGVLRSSSLAVAR</sequence>
<comment type="caution">
    <text evidence="2">The sequence shown here is derived from an EMBL/GenBank/DDBJ whole genome shotgun (WGS) entry which is preliminary data.</text>
</comment>
<gene>
    <name evidence="2" type="ORF">EDC45_1277</name>
</gene>
<feature type="transmembrane region" description="Helical" evidence="1">
    <location>
        <begin position="21"/>
        <end position="45"/>
    </location>
</feature>
<dbReference type="Pfam" id="PF16964">
    <property type="entry name" value="TadF"/>
    <property type="match status" value="1"/>
</dbReference>
<dbReference type="RefSeq" id="WP_133544629.1">
    <property type="nucleotide sequence ID" value="NZ_SNYQ01000004.1"/>
</dbReference>
<evidence type="ECO:0000313" key="3">
    <source>
        <dbReference type="Proteomes" id="UP000295657"/>
    </source>
</evidence>
<dbReference type="Proteomes" id="UP000295657">
    <property type="component" value="Unassembled WGS sequence"/>
</dbReference>
<keyword evidence="1" id="KW-0472">Membrane</keyword>
<dbReference type="OrthoDB" id="7059416at2"/>
<accession>A0A4R6VBH6</accession>
<evidence type="ECO:0000313" key="2">
    <source>
        <dbReference type="EMBL" id="TDQ57630.1"/>
    </source>
</evidence>
<keyword evidence="1" id="KW-1133">Transmembrane helix</keyword>
<dbReference type="InterPro" id="IPR031582">
    <property type="entry name" value="TadF"/>
</dbReference>
<evidence type="ECO:0000256" key="1">
    <source>
        <dbReference type="SAM" id="Phobius"/>
    </source>
</evidence>
<protein>
    <submittedName>
        <fullName evidence="2">Tight adherence protein F</fullName>
    </submittedName>
</protein>
<dbReference type="AlphaFoldDB" id="A0A4R6VBH6"/>